<dbReference type="InterPro" id="IPR011006">
    <property type="entry name" value="CheY-like_superfamily"/>
</dbReference>
<dbReference type="PANTHER" id="PTHR43384:SF13">
    <property type="entry name" value="SLR0110 PROTEIN"/>
    <property type="match status" value="1"/>
</dbReference>
<dbReference type="RefSeq" id="WP_081342541.1">
    <property type="nucleotide sequence ID" value="NZ_FNJQ01000025.1"/>
</dbReference>
<dbReference type="Gene3D" id="3.40.50.300">
    <property type="entry name" value="P-loop containing nucleotide triphosphate hydrolases"/>
    <property type="match status" value="1"/>
</dbReference>
<protein>
    <submittedName>
        <fullName evidence="5">Pilus assembly protein CpaE</fullName>
    </submittedName>
</protein>
<sequence>MNYRVILVERNVDMLSHMAGTLKADDSFDLASTYRDADMALGQSSVFRPNLFLIDVDDPRAVELIGNFVREYPQAQIIGLMENWKPDRAERVISAGGCGCIIKPFSITEILGALSIYRRRGKALPTRTIAFFSPKGHSGRTTLATVMAIELAKKSGEAVAVIDADLQFGDVAMFFDAVTERNVVEAAHDIRLLTPATLEGYFHSLGNNVWIMGGSLQPEHAELVETDQLIDVVKMAGCLFRYVLLDLPAGFNPISLALAECADTDIMVSMTSSGQEVRHVKRSLKMFHMWDNYGKKVYTMFTNVQNCTSDHQKKLESELGRPVTKILPVERRIAEVTGSGRLMKDLPERTPFVQAVADFADEMVSGRR</sequence>
<accession>A0A1H0TR53</accession>
<dbReference type="EMBL" id="FNJQ01000025">
    <property type="protein sequence ID" value="SDP56321.1"/>
    <property type="molecule type" value="Genomic_DNA"/>
</dbReference>
<dbReference type="InterPro" id="IPR027417">
    <property type="entry name" value="P-loop_NTPase"/>
</dbReference>
<keyword evidence="1" id="KW-0547">Nucleotide-binding</keyword>
<evidence type="ECO:0000259" key="4">
    <source>
        <dbReference type="PROSITE" id="PS50110"/>
    </source>
</evidence>
<keyword evidence="3" id="KW-0597">Phosphoprotein</keyword>
<evidence type="ECO:0000256" key="3">
    <source>
        <dbReference type="PROSITE-ProRule" id="PRU00169"/>
    </source>
</evidence>
<dbReference type="InterPro" id="IPR033756">
    <property type="entry name" value="YlxH/NBP35"/>
</dbReference>
<dbReference type="PANTHER" id="PTHR43384">
    <property type="entry name" value="SEPTUM SITE-DETERMINING PROTEIN MIND HOMOLOG, CHLOROPLASTIC-RELATED"/>
    <property type="match status" value="1"/>
</dbReference>
<evidence type="ECO:0000313" key="6">
    <source>
        <dbReference type="Proteomes" id="UP000182412"/>
    </source>
</evidence>
<evidence type="ECO:0000256" key="2">
    <source>
        <dbReference type="ARBA" id="ARBA00022840"/>
    </source>
</evidence>
<dbReference type="Proteomes" id="UP000182412">
    <property type="component" value="Unassembled WGS sequence"/>
</dbReference>
<dbReference type="Gene3D" id="3.40.50.2300">
    <property type="match status" value="1"/>
</dbReference>
<dbReference type="Pfam" id="PF10609">
    <property type="entry name" value="ParA"/>
    <property type="match status" value="1"/>
</dbReference>
<gene>
    <name evidence="5" type="ORF">SAMN05216366_12541</name>
</gene>
<dbReference type="InterPro" id="IPR050625">
    <property type="entry name" value="ParA/MinD_ATPase"/>
</dbReference>
<feature type="domain" description="Response regulatory" evidence="4">
    <location>
        <begin position="4"/>
        <end position="118"/>
    </location>
</feature>
<dbReference type="SUPFAM" id="SSF52540">
    <property type="entry name" value="P-loop containing nucleoside triphosphate hydrolases"/>
    <property type="match status" value="1"/>
</dbReference>
<reference evidence="5 6" key="1">
    <citation type="submission" date="2016-10" db="EMBL/GenBank/DDBJ databases">
        <authorList>
            <person name="de Groot N.N."/>
        </authorList>
    </citation>
    <scope>NUCLEOTIDE SEQUENCE [LARGE SCALE GENOMIC DNA]</scope>
    <source>
        <strain evidence="5 6">S137</strain>
    </source>
</reference>
<dbReference type="PROSITE" id="PS50110">
    <property type="entry name" value="RESPONSE_REGULATORY"/>
    <property type="match status" value="1"/>
</dbReference>
<evidence type="ECO:0000313" key="5">
    <source>
        <dbReference type="EMBL" id="SDP56321.1"/>
    </source>
</evidence>
<organism evidence="5 6">
    <name type="scientific">Selenomonas ruminantium</name>
    <dbReference type="NCBI Taxonomy" id="971"/>
    <lineage>
        <taxon>Bacteria</taxon>
        <taxon>Bacillati</taxon>
        <taxon>Bacillota</taxon>
        <taxon>Negativicutes</taxon>
        <taxon>Selenomonadales</taxon>
        <taxon>Selenomonadaceae</taxon>
        <taxon>Selenomonas</taxon>
    </lineage>
</organism>
<dbReference type="GO" id="GO:0051782">
    <property type="term" value="P:negative regulation of cell division"/>
    <property type="evidence" value="ECO:0007669"/>
    <property type="project" value="TreeGrafter"/>
</dbReference>
<dbReference type="GO" id="GO:0016887">
    <property type="term" value="F:ATP hydrolysis activity"/>
    <property type="evidence" value="ECO:0007669"/>
    <property type="project" value="TreeGrafter"/>
</dbReference>
<dbReference type="GO" id="GO:0000160">
    <property type="term" value="P:phosphorelay signal transduction system"/>
    <property type="evidence" value="ECO:0007669"/>
    <property type="project" value="InterPro"/>
</dbReference>
<name>A0A1H0TR53_SELRU</name>
<dbReference type="OrthoDB" id="9794577at2"/>
<keyword evidence="2" id="KW-0067">ATP-binding</keyword>
<dbReference type="AlphaFoldDB" id="A0A1H0TR53"/>
<dbReference type="GO" id="GO:0009898">
    <property type="term" value="C:cytoplasmic side of plasma membrane"/>
    <property type="evidence" value="ECO:0007669"/>
    <property type="project" value="TreeGrafter"/>
</dbReference>
<dbReference type="GO" id="GO:0005524">
    <property type="term" value="F:ATP binding"/>
    <property type="evidence" value="ECO:0007669"/>
    <property type="project" value="UniProtKB-KW"/>
</dbReference>
<proteinExistence type="predicted"/>
<dbReference type="InterPro" id="IPR001789">
    <property type="entry name" value="Sig_transdc_resp-reg_receiver"/>
</dbReference>
<dbReference type="GO" id="GO:0005829">
    <property type="term" value="C:cytosol"/>
    <property type="evidence" value="ECO:0007669"/>
    <property type="project" value="TreeGrafter"/>
</dbReference>
<dbReference type="SUPFAM" id="SSF52172">
    <property type="entry name" value="CheY-like"/>
    <property type="match status" value="1"/>
</dbReference>
<feature type="modified residue" description="4-aspartylphosphate" evidence="3">
    <location>
        <position position="55"/>
    </location>
</feature>
<evidence type="ECO:0000256" key="1">
    <source>
        <dbReference type="ARBA" id="ARBA00022741"/>
    </source>
</evidence>